<proteinExistence type="predicted"/>
<name>A0ACB9YY49_9PEZI</name>
<keyword evidence="2" id="KW-1185">Reference proteome</keyword>
<gene>
    <name evidence="1" type="ORF">F4820DRAFT_449127</name>
</gene>
<evidence type="ECO:0000313" key="1">
    <source>
        <dbReference type="EMBL" id="KAI4864289.1"/>
    </source>
</evidence>
<evidence type="ECO:0000313" key="2">
    <source>
        <dbReference type="Proteomes" id="UP001497700"/>
    </source>
</evidence>
<sequence length="293" mass="31285">MFVTFDEVQRPVWVVTGASSGVGQAIALEAVQSLDAIVFAIGRTEEALKPAADAGCRAVPLNVAGPAEAVTASLNYVLASVGKIDVLVNAAGYLLEGAVEETSDDEALDVFQTNFFGPLRLIRAVLPHMRRVGRGVIFNIAGADAYEGAPNAGVYGASKAALAAVTEALQRETDPLGVRVCLVQLGHFRTPFLARGHRLRIAEHIEDYDMVLTPPRRSLNALNGAQPGDPRKAARVIVDLYAAARDREEGDDVDNNNNQIPFLLLLGSDAPAAAQTALETRLESARRYEETDL</sequence>
<accession>A0ACB9YY49</accession>
<dbReference type="EMBL" id="MU393488">
    <property type="protein sequence ID" value="KAI4864289.1"/>
    <property type="molecule type" value="Genomic_DNA"/>
</dbReference>
<dbReference type="Proteomes" id="UP001497700">
    <property type="component" value="Unassembled WGS sequence"/>
</dbReference>
<reference evidence="1 2" key="1">
    <citation type="journal article" date="2022" name="New Phytol.">
        <title>Ecological generalism drives hyperdiversity of secondary metabolite gene clusters in xylarialean endophytes.</title>
        <authorList>
            <person name="Franco M.E.E."/>
            <person name="Wisecaver J.H."/>
            <person name="Arnold A.E."/>
            <person name="Ju Y.M."/>
            <person name="Slot J.C."/>
            <person name="Ahrendt S."/>
            <person name="Moore L.P."/>
            <person name="Eastman K.E."/>
            <person name="Scott K."/>
            <person name="Konkel Z."/>
            <person name="Mondo S.J."/>
            <person name="Kuo A."/>
            <person name="Hayes R.D."/>
            <person name="Haridas S."/>
            <person name="Andreopoulos B."/>
            <person name="Riley R."/>
            <person name="LaButti K."/>
            <person name="Pangilinan J."/>
            <person name="Lipzen A."/>
            <person name="Amirebrahimi M."/>
            <person name="Yan J."/>
            <person name="Adam C."/>
            <person name="Keymanesh K."/>
            <person name="Ng V."/>
            <person name="Louie K."/>
            <person name="Northen T."/>
            <person name="Drula E."/>
            <person name="Henrissat B."/>
            <person name="Hsieh H.M."/>
            <person name="Youens-Clark K."/>
            <person name="Lutzoni F."/>
            <person name="Miadlikowska J."/>
            <person name="Eastwood D.C."/>
            <person name="Hamelin R.C."/>
            <person name="Grigoriev I.V."/>
            <person name="U'Ren J.M."/>
        </authorList>
    </citation>
    <scope>NUCLEOTIDE SEQUENCE [LARGE SCALE GENOMIC DNA]</scope>
    <source>
        <strain evidence="1 2">CBS 119005</strain>
    </source>
</reference>
<organism evidence="1 2">
    <name type="scientific">Hypoxylon rubiginosum</name>
    <dbReference type="NCBI Taxonomy" id="110542"/>
    <lineage>
        <taxon>Eukaryota</taxon>
        <taxon>Fungi</taxon>
        <taxon>Dikarya</taxon>
        <taxon>Ascomycota</taxon>
        <taxon>Pezizomycotina</taxon>
        <taxon>Sordariomycetes</taxon>
        <taxon>Xylariomycetidae</taxon>
        <taxon>Xylariales</taxon>
        <taxon>Hypoxylaceae</taxon>
        <taxon>Hypoxylon</taxon>
    </lineage>
</organism>
<protein>
    <submittedName>
        <fullName evidence="1">Uncharacterized protein</fullName>
    </submittedName>
</protein>
<comment type="caution">
    <text evidence="1">The sequence shown here is derived from an EMBL/GenBank/DDBJ whole genome shotgun (WGS) entry which is preliminary data.</text>
</comment>